<keyword evidence="3" id="KW-1185">Reference proteome</keyword>
<gene>
    <name evidence="2" type="ORF">Ato02nite_100480</name>
</gene>
<evidence type="ECO:0000256" key="1">
    <source>
        <dbReference type="SAM" id="MobiDB-lite"/>
    </source>
</evidence>
<dbReference type="AlphaFoldDB" id="A0A919WDH5"/>
<dbReference type="Proteomes" id="UP000677082">
    <property type="component" value="Unassembled WGS sequence"/>
</dbReference>
<protein>
    <submittedName>
        <fullName evidence="2">Uncharacterized protein</fullName>
    </submittedName>
</protein>
<accession>A0A919WDH5</accession>
<name>A0A919WDH5_9ACTN</name>
<evidence type="ECO:0000313" key="2">
    <source>
        <dbReference type="EMBL" id="GIM98255.1"/>
    </source>
</evidence>
<sequence>MMRSMIIGADFVDQLEAVVPEAHNIVVEHFAGNDGLLLHLLMSDLLRFSQPTLIPRNAPARKRPNTPGIFAQGGATPGGRR</sequence>
<proteinExistence type="predicted"/>
<feature type="region of interest" description="Disordered" evidence="1">
    <location>
        <begin position="55"/>
        <end position="81"/>
    </location>
</feature>
<dbReference type="RefSeq" id="WP_213013873.1">
    <property type="nucleotide sequence ID" value="NZ_BOQN01000206.1"/>
</dbReference>
<reference evidence="2 3" key="1">
    <citation type="submission" date="2021-03" db="EMBL/GenBank/DDBJ databases">
        <title>Whole genome shotgun sequence of Actinoplanes toevensis NBRC 105298.</title>
        <authorList>
            <person name="Komaki H."/>
            <person name="Tamura T."/>
        </authorList>
    </citation>
    <scope>NUCLEOTIDE SEQUENCE [LARGE SCALE GENOMIC DNA]</scope>
    <source>
        <strain evidence="2 3">NBRC 105298</strain>
    </source>
</reference>
<comment type="caution">
    <text evidence="2">The sequence shown here is derived from an EMBL/GenBank/DDBJ whole genome shotgun (WGS) entry which is preliminary data.</text>
</comment>
<evidence type="ECO:0000313" key="3">
    <source>
        <dbReference type="Proteomes" id="UP000677082"/>
    </source>
</evidence>
<organism evidence="2 3">
    <name type="scientific">Paractinoplanes toevensis</name>
    <dbReference type="NCBI Taxonomy" id="571911"/>
    <lineage>
        <taxon>Bacteria</taxon>
        <taxon>Bacillati</taxon>
        <taxon>Actinomycetota</taxon>
        <taxon>Actinomycetes</taxon>
        <taxon>Micromonosporales</taxon>
        <taxon>Micromonosporaceae</taxon>
        <taxon>Paractinoplanes</taxon>
    </lineage>
</organism>
<dbReference type="EMBL" id="BOQN01000206">
    <property type="protein sequence ID" value="GIM98255.1"/>
    <property type="molecule type" value="Genomic_DNA"/>
</dbReference>